<accession>A0A6C0QZN1</accession>
<evidence type="ECO:0000313" key="2">
    <source>
        <dbReference type="EMBL" id="QHZ54142.1"/>
    </source>
</evidence>
<dbReference type="RefSeq" id="WP_172424012.1">
    <property type="nucleotide sequence ID" value="NZ_CP019720.1"/>
</dbReference>
<dbReference type="AlphaFoldDB" id="A0A6C0QZN1"/>
<feature type="chain" id="PRO_5038495151" description="DUF4467 domain-containing protein" evidence="1">
    <location>
        <begin position="18"/>
        <end position="117"/>
    </location>
</feature>
<name>A0A6C0QZN1_9BACL</name>
<evidence type="ECO:0000313" key="3">
    <source>
        <dbReference type="Proteomes" id="UP000464330"/>
    </source>
</evidence>
<protein>
    <recommendedName>
        <fullName evidence="4">DUF4467 domain-containing protein</fullName>
    </recommendedName>
</protein>
<evidence type="ECO:0008006" key="4">
    <source>
        <dbReference type="Google" id="ProtNLM"/>
    </source>
</evidence>
<proteinExistence type="predicted"/>
<gene>
    <name evidence="2" type="ORF">ERICV_05158</name>
</gene>
<dbReference type="PROSITE" id="PS51257">
    <property type="entry name" value="PROKAR_LIPOPROTEIN"/>
    <property type="match status" value="1"/>
</dbReference>
<reference evidence="2 3" key="1">
    <citation type="journal article" date="2020" name="Int. J. Med. Microbiol.">
        <title>Discovery of Paenibacillus larvae ERIC V: Phenotypic and genomic comparison to genotypes ERIC I-IV reveal different inventories of virulence factors which correlate with epidemiological prevalences of American Foulbrood.</title>
        <authorList>
            <person name="Beims H."/>
            <person name="Bunk B."/>
            <person name="Erler S."/>
            <person name="Mohr K.I."/>
            <person name="Sproer C."/>
            <person name="Pradella S."/>
            <person name="Gunther G."/>
            <person name="Rohde M."/>
            <person name="von der Ohe W."/>
            <person name="Steinert M."/>
        </authorList>
    </citation>
    <scope>NUCLEOTIDE SEQUENCE [LARGE SCALE GENOMIC DNA]</scope>
    <source>
        <strain evidence="2">Eric_V</strain>
        <plasmid evidence="2">unnamed2</plasmid>
    </source>
</reference>
<evidence type="ECO:0000256" key="1">
    <source>
        <dbReference type="SAM" id="SignalP"/>
    </source>
</evidence>
<dbReference type="Proteomes" id="UP000464330">
    <property type="component" value="Plasmid unnamed2"/>
</dbReference>
<dbReference type="EMBL" id="CP019720">
    <property type="protein sequence ID" value="QHZ54142.1"/>
    <property type="molecule type" value="Genomic_DNA"/>
</dbReference>
<geneLocation type="plasmid" evidence="2 3">
    <name>unnamed2</name>
</geneLocation>
<organism evidence="2 3">
    <name type="scientific">Paenibacillus larvae subsp. larvae</name>
    <dbReference type="NCBI Taxonomy" id="147375"/>
    <lineage>
        <taxon>Bacteria</taxon>
        <taxon>Bacillati</taxon>
        <taxon>Bacillota</taxon>
        <taxon>Bacilli</taxon>
        <taxon>Bacillales</taxon>
        <taxon>Paenibacillaceae</taxon>
        <taxon>Paenibacillus</taxon>
    </lineage>
</organism>
<sequence precursor="true">MKKAVFVLCLVICLAVAGCGGKEGALDTKQVHEAVAEGALKEKDIQDGQYTIDDIQVLKACKAIKKGKEQFGFDGYYLVYWQTKDKKYQRSFVLKDNQVSYGTNIYNPTDECQKIDK</sequence>
<keyword evidence="2" id="KW-0614">Plasmid</keyword>
<keyword evidence="1" id="KW-0732">Signal</keyword>
<feature type="signal peptide" evidence="1">
    <location>
        <begin position="1"/>
        <end position="17"/>
    </location>
</feature>